<dbReference type="Proteomes" id="UP000240883">
    <property type="component" value="Unassembled WGS sequence"/>
</dbReference>
<accession>A0A2T2P856</accession>
<evidence type="ECO:0000313" key="8">
    <source>
        <dbReference type="Proteomes" id="UP000240883"/>
    </source>
</evidence>
<evidence type="ECO:0000256" key="6">
    <source>
        <dbReference type="SAM" id="Phobius"/>
    </source>
</evidence>
<evidence type="ECO:0000313" key="7">
    <source>
        <dbReference type="EMBL" id="PSN73833.1"/>
    </source>
</evidence>
<dbReference type="Pfam" id="PF00067">
    <property type="entry name" value="p450"/>
    <property type="match status" value="1"/>
</dbReference>
<protein>
    <submittedName>
        <fullName evidence="7">Cytochrome P450</fullName>
    </submittedName>
</protein>
<dbReference type="PANTHER" id="PTHR24305:SF166">
    <property type="entry name" value="CYTOCHROME P450 12A4, MITOCHONDRIAL-RELATED"/>
    <property type="match status" value="1"/>
</dbReference>
<keyword evidence="3 5" id="KW-0479">Metal-binding</keyword>
<dbReference type="PRINTS" id="PR00465">
    <property type="entry name" value="EP450IV"/>
</dbReference>
<organism evidence="7 8">
    <name type="scientific">Corynespora cassiicola Philippines</name>
    <dbReference type="NCBI Taxonomy" id="1448308"/>
    <lineage>
        <taxon>Eukaryota</taxon>
        <taxon>Fungi</taxon>
        <taxon>Dikarya</taxon>
        <taxon>Ascomycota</taxon>
        <taxon>Pezizomycotina</taxon>
        <taxon>Dothideomycetes</taxon>
        <taxon>Pleosporomycetidae</taxon>
        <taxon>Pleosporales</taxon>
        <taxon>Corynesporascaceae</taxon>
        <taxon>Corynespora</taxon>
    </lineage>
</organism>
<keyword evidence="6" id="KW-0472">Membrane</keyword>
<evidence type="ECO:0000256" key="1">
    <source>
        <dbReference type="ARBA" id="ARBA00001971"/>
    </source>
</evidence>
<proteinExistence type="inferred from homology"/>
<keyword evidence="8" id="KW-1185">Reference proteome</keyword>
<feature type="non-terminal residue" evidence="7">
    <location>
        <position position="470"/>
    </location>
</feature>
<keyword evidence="6" id="KW-0812">Transmembrane</keyword>
<comment type="cofactor">
    <cofactor evidence="1 5">
        <name>heme</name>
        <dbReference type="ChEBI" id="CHEBI:30413"/>
    </cofactor>
</comment>
<keyword evidence="4 5" id="KW-0408">Iron</keyword>
<keyword evidence="5" id="KW-0349">Heme</keyword>
<dbReference type="OrthoDB" id="1470350at2759"/>
<keyword evidence="6" id="KW-1133">Transmembrane helix</keyword>
<dbReference type="SUPFAM" id="SSF48264">
    <property type="entry name" value="Cytochrome P450"/>
    <property type="match status" value="1"/>
</dbReference>
<feature type="binding site" description="axial binding residue" evidence="5">
    <location>
        <position position="420"/>
    </location>
    <ligand>
        <name>heme</name>
        <dbReference type="ChEBI" id="CHEBI:30413"/>
    </ligand>
    <ligandPart>
        <name>Fe</name>
        <dbReference type="ChEBI" id="CHEBI:18248"/>
    </ligandPart>
</feature>
<sequence length="470" mass="53056">IVLLVFLPTSLLIYILYILLFHPLRHIPAAHPTAPFAPLWILHHRRNNSQALPAITRAHAQHGPLVRLGPCELSVSSYEGAHTVYIERGGFAKPRWWAETFVTYGVRNLVSMQGGVGSKEHARRKRDLGGVYAKSVLLKSEALKEIAARILGELRDFLNDLVREGGELDVYNFNGGVSADFVARYLFGERGGTRFASEKEERDMYFEKHGTFLEEKPGVKQAKAWLEDFGLKKCDDAGGVKNIDAVVYKQLRDRGLGGKVLASEMLDHFIAGAEAPRTTLTYLQWELSKRPTLQKRLRDEVWILRPNTAQSEDFADTLLDFKAVDSLPFLDALLMETLRVYTPTPGPQYRITPREGATIHGTSVPGGVQISSCLSILHRNEGVFPNPAKWEPERWLVADNEKLDEMNRWFWAFLKGSRICIGKDFTLIVMKLIIAAIYSMYSTDVVDDEGMEQEDKFLAGPVNEKLVLRF</sequence>
<evidence type="ECO:0000256" key="3">
    <source>
        <dbReference type="ARBA" id="ARBA00022723"/>
    </source>
</evidence>
<comment type="similarity">
    <text evidence="2">Belongs to the cytochrome P450 family.</text>
</comment>
<dbReference type="InterPro" id="IPR050121">
    <property type="entry name" value="Cytochrome_P450_monoxygenase"/>
</dbReference>
<evidence type="ECO:0000256" key="2">
    <source>
        <dbReference type="ARBA" id="ARBA00010617"/>
    </source>
</evidence>
<dbReference type="GO" id="GO:0016705">
    <property type="term" value="F:oxidoreductase activity, acting on paired donors, with incorporation or reduction of molecular oxygen"/>
    <property type="evidence" value="ECO:0007669"/>
    <property type="project" value="InterPro"/>
</dbReference>
<dbReference type="EMBL" id="KZ678128">
    <property type="protein sequence ID" value="PSN73833.1"/>
    <property type="molecule type" value="Genomic_DNA"/>
</dbReference>
<dbReference type="InterPro" id="IPR002403">
    <property type="entry name" value="Cyt_P450_E_grp-IV"/>
</dbReference>
<name>A0A2T2P856_CORCC</name>
<feature type="transmembrane region" description="Helical" evidence="6">
    <location>
        <begin position="6"/>
        <end position="24"/>
    </location>
</feature>
<dbReference type="STRING" id="1448308.A0A2T2P856"/>
<feature type="non-terminal residue" evidence="7">
    <location>
        <position position="1"/>
    </location>
</feature>
<reference evidence="7 8" key="1">
    <citation type="journal article" date="2018" name="Front. Microbiol.">
        <title>Genome-Wide Analysis of Corynespora cassiicola Leaf Fall Disease Putative Effectors.</title>
        <authorList>
            <person name="Lopez D."/>
            <person name="Ribeiro S."/>
            <person name="Label P."/>
            <person name="Fumanal B."/>
            <person name="Venisse J.S."/>
            <person name="Kohler A."/>
            <person name="de Oliveira R.R."/>
            <person name="Labutti K."/>
            <person name="Lipzen A."/>
            <person name="Lail K."/>
            <person name="Bauer D."/>
            <person name="Ohm R.A."/>
            <person name="Barry K.W."/>
            <person name="Spatafora J."/>
            <person name="Grigoriev I.V."/>
            <person name="Martin F.M."/>
            <person name="Pujade-Renaud V."/>
        </authorList>
    </citation>
    <scope>NUCLEOTIDE SEQUENCE [LARGE SCALE GENOMIC DNA]</scope>
    <source>
        <strain evidence="7 8">Philippines</strain>
    </source>
</reference>
<evidence type="ECO:0000256" key="4">
    <source>
        <dbReference type="ARBA" id="ARBA00023004"/>
    </source>
</evidence>
<dbReference type="GO" id="GO:0004497">
    <property type="term" value="F:monooxygenase activity"/>
    <property type="evidence" value="ECO:0007669"/>
    <property type="project" value="InterPro"/>
</dbReference>
<dbReference type="PANTHER" id="PTHR24305">
    <property type="entry name" value="CYTOCHROME P450"/>
    <property type="match status" value="1"/>
</dbReference>
<dbReference type="Gene3D" id="1.10.630.10">
    <property type="entry name" value="Cytochrome P450"/>
    <property type="match status" value="1"/>
</dbReference>
<gene>
    <name evidence="7" type="ORF">BS50DRAFT_449064</name>
</gene>
<dbReference type="AlphaFoldDB" id="A0A2T2P856"/>
<dbReference type="GO" id="GO:0020037">
    <property type="term" value="F:heme binding"/>
    <property type="evidence" value="ECO:0007669"/>
    <property type="project" value="InterPro"/>
</dbReference>
<evidence type="ECO:0000256" key="5">
    <source>
        <dbReference type="PIRSR" id="PIRSR602403-1"/>
    </source>
</evidence>
<dbReference type="InterPro" id="IPR001128">
    <property type="entry name" value="Cyt_P450"/>
</dbReference>
<dbReference type="InterPro" id="IPR036396">
    <property type="entry name" value="Cyt_P450_sf"/>
</dbReference>
<dbReference type="GO" id="GO:0005506">
    <property type="term" value="F:iron ion binding"/>
    <property type="evidence" value="ECO:0007669"/>
    <property type="project" value="InterPro"/>
</dbReference>